<feature type="region of interest" description="Disordered" evidence="1">
    <location>
        <begin position="63"/>
        <end position="87"/>
    </location>
</feature>
<keyword evidence="3" id="KW-1185">Reference proteome</keyword>
<feature type="region of interest" description="Disordered" evidence="1">
    <location>
        <begin position="153"/>
        <end position="399"/>
    </location>
</feature>
<feature type="compositionally biased region" description="Basic and acidic residues" evidence="1">
    <location>
        <begin position="153"/>
        <end position="165"/>
    </location>
</feature>
<accession>A0A8T8SLG2</accession>
<dbReference type="Proteomes" id="UP000077521">
    <property type="component" value="Unassembled WGS sequence"/>
</dbReference>
<feature type="compositionally biased region" description="Low complexity" evidence="1">
    <location>
        <begin position="189"/>
        <end position="203"/>
    </location>
</feature>
<feature type="compositionally biased region" description="Basic residues" evidence="1">
    <location>
        <begin position="204"/>
        <end position="218"/>
    </location>
</feature>
<organism evidence="2 3">
    <name type="scientific">Tilletia indica</name>
    <dbReference type="NCBI Taxonomy" id="43049"/>
    <lineage>
        <taxon>Eukaryota</taxon>
        <taxon>Fungi</taxon>
        <taxon>Dikarya</taxon>
        <taxon>Basidiomycota</taxon>
        <taxon>Ustilaginomycotina</taxon>
        <taxon>Exobasidiomycetes</taxon>
        <taxon>Tilletiales</taxon>
        <taxon>Tilletiaceae</taxon>
        <taxon>Tilletia</taxon>
    </lineage>
</organism>
<sequence length="399" mass="44390">MADPIDDPTRLVMQDGYSLPSDDWKRLGLAKDQIIKWAKVFNEAADTIELVVDLRQTLERSGVIDPVAPQPRPSRNLAPKDDPTQLAPKRLYPATDANDQPMCMNCGLPDPKPAWRRWMRDESFRVCHPCHSRINLDLRRINLDLLRVLEKKEKSSITRTTKKDDEDIPPLKTPTPPPRPKPTKKSKKASSPPKKAASSSAKKVSAKKNPKPPPRRSTRSTALHPTPPNPFHVDPNDDDEDDDLRDDLRVTHRDPDRDLDEDGRVGRRRGLFVPASEEEDDPAVIGGGGGTYWVEQETGKGKQKGKEGKGKEKARVEEVEEDDNDDNDNDDNEEGDNDDNEEDDNEEDEVLANVTPKGKEVYGTPDDDDDEEALSSPSKKGSTLAKKVGGALSSSPSQP</sequence>
<feature type="compositionally biased region" description="Basic and acidic residues" evidence="1">
    <location>
        <begin position="246"/>
        <end position="256"/>
    </location>
</feature>
<dbReference type="AlphaFoldDB" id="A0A8T8SLG2"/>
<evidence type="ECO:0000256" key="1">
    <source>
        <dbReference type="SAM" id="MobiDB-lite"/>
    </source>
</evidence>
<comment type="caution">
    <text evidence="2">The sequence shown here is derived from an EMBL/GenBank/DDBJ whole genome shotgun (WGS) entry which is preliminary data.</text>
</comment>
<feature type="compositionally biased region" description="Acidic residues" evidence="1">
    <location>
        <begin position="236"/>
        <end position="245"/>
    </location>
</feature>
<feature type="compositionally biased region" description="Basic and acidic residues" evidence="1">
    <location>
        <begin position="297"/>
        <end position="317"/>
    </location>
</feature>
<dbReference type="EMBL" id="LWDF02000791">
    <property type="protein sequence ID" value="KAE8242611.1"/>
    <property type="molecule type" value="Genomic_DNA"/>
</dbReference>
<feature type="compositionally biased region" description="Pro residues" evidence="1">
    <location>
        <begin position="171"/>
        <end position="180"/>
    </location>
</feature>
<evidence type="ECO:0000313" key="3">
    <source>
        <dbReference type="Proteomes" id="UP000077521"/>
    </source>
</evidence>
<gene>
    <name evidence="2" type="ORF">A4X13_0g7088</name>
</gene>
<reference evidence="2" key="2">
    <citation type="journal article" date="2019" name="IMA Fungus">
        <title>Genome sequencing and comparison of five Tilletia species to identify candidate genes for the detection of regulated species infecting wheat.</title>
        <authorList>
            <person name="Nguyen H.D.T."/>
            <person name="Sultana T."/>
            <person name="Kesanakurti P."/>
            <person name="Hambleton S."/>
        </authorList>
    </citation>
    <scope>NUCLEOTIDE SEQUENCE</scope>
    <source>
        <strain evidence="2">DAOMC 236416</strain>
    </source>
</reference>
<evidence type="ECO:0000313" key="2">
    <source>
        <dbReference type="EMBL" id="KAE8242611.1"/>
    </source>
</evidence>
<proteinExistence type="predicted"/>
<feature type="compositionally biased region" description="Acidic residues" evidence="1">
    <location>
        <begin position="318"/>
        <end position="350"/>
    </location>
</feature>
<reference evidence="2" key="1">
    <citation type="submission" date="2016-04" db="EMBL/GenBank/DDBJ databases">
        <authorList>
            <person name="Nguyen H.D."/>
            <person name="Samba Siva P."/>
            <person name="Cullis J."/>
            <person name="Levesque C.A."/>
            <person name="Hambleton S."/>
        </authorList>
    </citation>
    <scope>NUCLEOTIDE SEQUENCE</scope>
    <source>
        <strain evidence="2">DAOMC 236416</strain>
    </source>
</reference>
<protein>
    <submittedName>
        <fullName evidence="2">Uncharacterized protein</fullName>
    </submittedName>
</protein>
<name>A0A8T8SLG2_9BASI</name>